<dbReference type="GO" id="GO:0003887">
    <property type="term" value="F:DNA-directed DNA polymerase activity"/>
    <property type="evidence" value="ECO:0007669"/>
    <property type="project" value="UniProtKB-KW"/>
</dbReference>
<dbReference type="FunFam" id="3.90.1600.10:FF:000006">
    <property type="entry name" value="DNA polymerase epsilon catalytic subunit"/>
    <property type="match status" value="1"/>
</dbReference>
<evidence type="ECO:0000256" key="10">
    <source>
        <dbReference type="ARBA" id="ARBA00022833"/>
    </source>
</evidence>
<dbReference type="SMART" id="SM01159">
    <property type="entry name" value="DUF1744"/>
    <property type="match status" value="1"/>
</dbReference>
<protein>
    <recommendedName>
        <fullName evidence="17">DNA polymerase epsilon catalytic subunit</fullName>
        <ecNumber evidence="17">2.7.7.7</ecNumber>
    </recommendedName>
</protein>
<keyword evidence="4 17" id="KW-0004">4Fe-4S</keyword>
<comment type="similarity">
    <text evidence="3 17">Belongs to the DNA polymerase type-B family.</text>
</comment>
<comment type="subcellular location">
    <subcellularLocation>
        <location evidence="2 17">Nucleus</location>
    </subcellularLocation>
</comment>
<keyword evidence="8 17" id="KW-0479">Metal-binding</keyword>
<dbReference type="InterPro" id="IPR006172">
    <property type="entry name" value="DNA-dir_DNA_pol_B"/>
</dbReference>
<dbReference type="PANTHER" id="PTHR10670">
    <property type="entry name" value="DNA POLYMERASE EPSILON CATALYTIC SUBUNIT A"/>
    <property type="match status" value="1"/>
</dbReference>
<keyword evidence="13 17" id="KW-0411">Iron-sulfur</keyword>
<dbReference type="InterPro" id="IPR029703">
    <property type="entry name" value="POL2"/>
</dbReference>
<keyword evidence="10 17" id="KW-0862">Zinc</keyword>
<dbReference type="InterPro" id="IPR043502">
    <property type="entry name" value="DNA/RNA_pol_sf"/>
</dbReference>
<dbReference type="Pfam" id="PF22634">
    <property type="entry name" value="POL2_thumb"/>
    <property type="match status" value="1"/>
</dbReference>
<dbReference type="GO" id="GO:0006281">
    <property type="term" value="P:DNA repair"/>
    <property type="evidence" value="ECO:0007669"/>
    <property type="project" value="InterPro"/>
</dbReference>
<dbReference type="Gene3D" id="3.30.342.10">
    <property type="entry name" value="DNA Polymerase, chain B, domain 1"/>
    <property type="match status" value="1"/>
</dbReference>
<name>A0A7G2EC39_ARATH</name>
<dbReference type="FunFam" id="1.10.132.60:FF:000002">
    <property type="entry name" value="DNA polymerase epsilon catalytic subunit"/>
    <property type="match status" value="1"/>
</dbReference>
<feature type="domain" description="DNA polymerase epsilon catalytic subunit A C-terminal" evidence="18">
    <location>
        <begin position="1454"/>
        <end position="1834"/>
    </location>
</feature>
<evidence type="ECO:0000256" key="6">
    <source>
        <dbReference type="ARBA" id="ARBA00022695"/>
    </source>
</evidence>
<keyword evidence="11 17" id="KW-0239">DNA-directed DNA polymerase</keyword>
<evidence type="ECO:0000256" key="8">
    <source>
        <dbReference type="ARBA" id="ARBA00022723"/>
    </source>
</evidence>
<keyword evidence="9 17" id="KW-0863">Zinc-finger</keyword>
<organism evidence="19 20">
    <name type="scientific">Arabidopsis thaliana</name>
    <name type="common">Mouse-ear cress</name>
    <dbReference type="NCBI Taxonomy" id="3702"/>
    <lineage>
        <taxon>Eukaryota</taxon>
        <taxon>Viridiplantae</taxon>
        <taxon>Streptophyta</taxon>
        <taxon>Embryophyta</taxon>
        <taxon>Tracheophyta</taxon>
        <taxon>Spermatophyta</taxon>
        <taxon>Magnoliopsida</taxon>
        <taxon>eudicotyledons</taxon>
        <taxon>Gunneridae</taxon>
        <taxon>Pentapetalae</taxon>
        <taxon>rosids</taxon>
        <taxon>malvids</taxon>
        <taxon>Brassicales</taxon>
        <taxon>Brassicaceae</taxon>
        <taxon>Camelineae</taxon>
        <taxon>Arabidopsis</taxon>
    </lineage>
</organism>
<gene>
    <name evidence="19" type="ORF">AT9943_LOCUS7809</name>
</gene>
<proteinExistence type="inferred from homology"/>
<dbReference type="SUPFAM" id="SSF56672">
    <property type="entry name" value="DNA/RNA polymerases"/>
    <property type="match status" value="1"/>
</dbReference>
<evidence type="ECO:0000256" key="4">
    <source>
        <dbReference type="ARBA" id="ARBA00022485"/>
    </source>
</evidence>
<evidence type="ECO:0000256" key="12">
    <source>
        <dbReference type="ARBA" id="ARBA00023004"/>
    </source>
</evidence>
<keyword evidence="6 17" id="KW-0548">Nucleotidyltransferase</keyword>
<dbReference type="Proteomes" id="UP000516314">
    <property type="component" value="Chromosome 2"/>
</dbReference>
<dbReference type="InterPro" id="IPR012337">
    <property type="entry name" value="RNaseH-like_sf"/>
</dbReference>
<dbReference type="CDD" id="cd05779">
    <property type="entry name" value="DNA_polB_epsilon_exo"/>
    <property type="match status" value="1"/>
</dbReference>
<dbReference type="InterPro" id="IPR036397">
    <property type="entry name" value="RNaseH_sf"/>
</dbReference>
<dbReference type="InterPro" id="IPR055191">
    <property type="entry name" value="POL2_thumb"/>
</dbReference>
<dbReference type="Gene3D" id="3.30.420.10">
    <property type="entry name" value="Ribonuclease H-like superfamily/Ribonuclease H"/>
    <property type="match status" value="1"/>
</dbReference>
<dbReference type="SUPFAM" id="SSF53098">
    <property type="entry name" value="Ribonuclease H-like"/>
    <property type="match status" value="1"/>
</dbReference>
<dbReference type="FunFam" id="3.30.342.10:FF:000012">
    <property type="entry name" value="DNA polymerase epsilon catalytic subunit"/>
    <property type="match status" value="1"/>
</dbReference>
<evidence type="ECO:0000256" key="5">
    <source>
        <dbReference type="ARBA" id="ARBA00022679"/>
    </source>
</evidence>
<dbReference type="InterPro" id="IPR006133">
    <property type="entry name" value="DNA-dir_DNA_pol_B_exonuc"/>
</dbReference>
<dbReference type="GO" id="GO:0000166">
    <property type="term" value="F:nucleotide binding"/>
    <property type="evidence" value="ECO:0007669"/>
    <property type="project" value="InterPro"/>
</dbReference>
<dbReference type="Pfam" id="PF22912">
    <property type="entry name" value="zf-DPOE"/>
    <property type="match status" value="1"/>
</dbReference>
<dbReference type="Gene3D" id="1.10.132.60">
    <property type="entry name" value="DNA polymerase family B, C-terminal domain"/>
    <property type="match status" value="1"/>
</dbReference>
<dbReference type="GO" id="GO:0008622">
    <property type="term" value="C:epsilon DNA polymerase complex"/>
    <property type="evidence" value="ECO:0007669"/>
    <property type="project" value="InterPro"/>
</dbReference>
<evidence type="ECO:0000256" key="16">
    <source>
        <dbReference type="ARBA" id="ARBA00049244"/>
    </source>
</evidence>
<dbReference type="GO" id="GO:0051539">
    <property type="term" value="F:4 iron, 4 sulfur cluster binding"/>
    <property type="evidence" value="ECO:0007669"/>
    <property type="project" value="UniProtKB-KW"/>
</dbReference>
<dbReference type="EC" id="2.7.7.7" evidence="17"/>
<dbReference type="SMART" id="SM00486">
    <property type="entry name" value="POLBc"/>
    <property type="match status" value="1"/>
</dbReference>
<evidence type="ECO:0000256" key="17">
    <source>
        <dbReference type="RuleBase" id="RU365029"/>
    </source>
</evidence>
<dbReference type="GO" id="GO:0006260">
    <property type="term" value="P:DNA replication"/>
    <property type="evidence" value="ECO:0007669"/>
    <property type="project" value="UniProtKB-KW"/>
</dbReference>
<evidence type="ECO:0000256" key="13">
    <source>
        <dbReference type="ARBA" id="ARBA00023014"/>
    </source>
</evidence>
<evidence type="ECO:0000256" key="14">
    <source>
        <dbReference type="ARBA" id="ARBA00023125"/>
    </source>
</evidence>
<evidence type="ECO:0000256" key="15">
    <source>
        <dbReference type="ARBA" id="ARBA00023242"/>
    </source>
</evidence>
<dbReference type="FunFam" id="3.30.420.10:FF:000010">
    <property type="entry name" value="DNA polymerase epsilon catalytic subunit"/>
    <property type="match status" value="1"/>
</dbReference>
<accession>A0A7G2EC39</accession>
<dbReference type="Gene3D" id="3.90.1600.10">
    <property type="entry name" value="Palm domain of DNA polymerase"/>
    <property type="match status" value="1"/>
</dbReference>
<dbReference type="CDD" id="cd05535">
    <property type="entry name" value="POLBc_epsilon"/>
    <property type="match status" value="1"/>
</dbReference>
<evidence type="ECO:0000259" key="18">
    <source>
        <dbReference type="SMART" id="SM01159"/>
    </source>
</evidence>
<evidence type="ECO:0000256" key="2">
    <source>
        <dbReference type="ARBA" id="ARBA00004123"/>
    </source>
</evidence>
<sequence length="2124" mass="243186">MSGRRCDRRLNVQKVSAADELETKLGFGLFSQGETRLGWLLTFASSSWEDADTGKTFSCVDLFFVTQDGSSFKTKYKFRPYLYAATKDNMELEVEAYLRRRYERQVADIQIVHKEDLDLKNHLSGLQKKYLKVSFDTVQQLVEVKRDLLHIVERNLAKFNALEAYESILSGKGEQRPQDCLDSVVDLREYDVPYHVRFAIDNDVRSGQWYNVSISSTDVILEKRTDLLQRAEVRVCAFDIETVKLPLKFPDAEYDQIMMISYMVDGQGFLITNRECVGKDIEDLEYTPKPEFEGYFKVTNVTNEVELLRKWFSHMQELKPGIYVTYNGDFFDWPFIERRASHHGIKMNEELGFRCDHNQGECRAKFVCHLDCFSWVKRDSYLPQGSQGLKAVTKAKLGYDPLEVNPEDMVRFAMERPQTMASYSVSDAVATYYLYMTYVHPFVFSLATIIPMVPDEVLRKGSGTLCEMLLMVEAYKANVVCPNKNQADPEKFYQGKLLESETYIGGHVECLQSGVFRSDIPTSFKLEASAYQANYLLYILLNNACWSFLLQLIDNLGRDLEYAITVEGKLRMDSVSNFDEVKDVIREKLEKLRDDPIREEGPLIYHLDVAAMYPNIILTNRLQPPSIVTDEVCTACDFNGPEKTCLRKLEWVWRGVTFKGNKSEYYHLKKQIESESVDAGANMQSSKLFLDLPKAYSRVLDKPFTEVREAGICMRENPFYVDTVRSFRDRRYEYKTLNKVWKGKLSEAKASGNSIKIQEAHDMVVVYDSLQLAHKCILNSFYGYVMRKGARWYSMEMAGVVTYTGAKIIQNARLLIERIGKPLELDTDGIWCALPGSFPENFTFKTIDMKKFTISYPCVILNVDVAKNNSNDQYQALVDPVQKTYNSRSECSIEFEVDGPYKAMIIPASKEEGILIKKRYAVFNHDGTIAELKGFEMKRRGELKLIKVFQAELFDKFLHGTTLEECYSAVAAVANRWLDLLEGQGKDIADSELLDYISESSTMSKSLADYGQQKSCAVTTAKRLADFLGDTMVKDKGLRCQYIVAREPEGTPVSERAVPVAIFQTDDPEKKIYLQKWCKISSYTGIRSIIDWMYYKQRLHSAIQKVITIPAAMQKVANPVPRVRHPYWLEKKVCDKFRQEKIVDMFSSANKDGVLDKNHSTTQDNVVADIEDFCKENRPSVKGPKPVARSYEVSRNHSEGKQQESWDPEFHDISFQNVDKNVDYQGWLELEKRKWKMTLKNKKKRRYSSSLFGFDLEQNIDAHKINKKVCKGRAGVGSYFRRPEEALTSSYLQIIQLVQSPQSGKFFAWVVVEGLMLKIPLTIPRVNIQEDQFKKESKKLAALLADPEIEGIYETKMPLEFSAICQIGCVCKIEDTAKHRNTQDGWKLGRAEFYFFIKECLACELFFYRCSSVNNIMPTTSTGRAIYVLYCHASKLMSVVVVNAYGDKELLSSALERQFRDRCQELSPEPFSWDGILFQVEYVDHPEAATKFLQKALCEYREENCGPTVAFIECPDFNTMKEGVKALEDFPCVRIPFNDDDNSYQPVSWQRPAAKVAVLRCASAIQWLDRRIAQSRYAHVPLGNFGRDWLTFTVDIFLSRALRDQQQVLWVSDNGVPDLGDINNEETFLADELQETSLLFPGAYRKVSVELKVHRLAVNALLKSDLVSEMEGGGFLGVNSRGSSLNDNGSFDEKNGCALAFRVLKQLIKRLLHDACNSGNIYADSILQHLSWWLRSPSSKLHDPALHLMLHKVMQKVFALLLTDLRRLGAIIIYADFSKVIIDTGKFDLSAAKTYCESLLTVMGSRDIFKLILLEPVHYWHSLLFMDQHNYAGIRATGDEISGDEVTIEPKWSVARHLPEYIQKDFIIIVATFIFGPWKFALEKKRGSAESLEADMVEYLKEQIGTRFISMIVEKIGNIRSHIKHINVSDASWASGQAPKGDYTFEFIQIITAVLALDQNVQQDVLVMRKSLLKYIKVKECAAEAGFIDPGPSFILPNVACSNCGAYRDLDFCRDTALLTEKEWSCADPQCVKIYDKEQIESSLIQMVRQRERMYQLQDLVCGRCNQVKAVHLTEQCECSGSFTCKESGSDFHKRIEIFLDIAKRQKFRLLEECISWILFATSC</sequence>
<evidence type="ECO:0000256" key="7">
    <source>
        <dbReference type="ARBA" id="ARBA00022705"/>
    </source>
</evidence>
<evidence type="ECO:0000313" key="20">
    <source>
        <dbReference type="Proteomes" id="UP000516314"/>
    </source>
</evidence>
<keyword evidence="12 17" id="KW-0408">Iron</keyword>
<dbReference type="GO" id="GO:0003677">
    <property type="term" value="F:DNA binding"/>
    <property type="evidence" value="ECO:0007669"/>
    <property type="project" value="UniProtKB-KW"/>
</dbReference>
<keyword evidence="15 17" id="KW-0539">Nucleus</keyword>
<evidence type="ECO:0000313" key="19">
    <source>
        <dbReference type="EMBL" id="CAD5319636.1"/>
    </source>
</evidence>
<comment type="cofactor">
    <cofactor evidence="1 17">
        <name>[4Fe-4S] cluster</name>
        <dbReference type="ChEBI" id="CHEBI:49883"/>
    </cofactor>
</comment>
<dbReference type="Pfam" id="PF03104">
    <property type="entry name" value="DNA_pol_B_exo1"/>
    <property type="match status" value="1"/>
</dbReference>
<evidence type="ECO:0000256" key="9">
    <source>
        <dbReference type="ARBA" id="ARBA00022771"/>
    </source>
</evidence>
<evidence type="ECO:0000256" key="3">
    <source>
        <dbReference type="ARBA" id="ARBA00005755"/>
    </source>
</evidence>
<evidence type="ECO:0000256" key="1">
    <source>
        <dbReference type="ARBA" id="ARBA00001966"/>
    </source>
</evidence>
<dbReference type="InterPro" id="IPR023211">
    <property type="entry name" value="DNA_pol_palm_dom_sf"/>
</dbReference>
<keyword evidence="14 17" id="KW-0238">DNA-binding</keyword>
<dbReference type="EMBL" id="LR881467">
    <property type="protein sequence ID" value="CAD5319636.1"/>
    <property type="molecule type" value="Genomic_DNA"/>
</dbReference>
<dbReference type="InterPro" id="IPR042087">
    <property type="entry name" value="DNA_pol_B_thumb"/>
</dbReference>
<evidence type="ECO:0000256" key="11">
    <source>
        <dbReference type="ARBA" id="ARBA00022932"/>
    </source>
</evidence>
<dbReference type="InterPro" id="IPR054475">
    <property type="entry name" value="Znf-DPOE"/>
</dbReference>
<dbReference type="InterPro" id="IPR013697">
    <property type="entry name" value="DNA_pol_e_suA_C"/>
</dbReference>
<reference evidence="19 20" key="1">
    <citation type="submission" date="2020-09" db="EMBL/GenBank/DDBJ databases">
        <authorList>
            <person name="Ashkenazy H."/>
        </authorList>
    </citation>
    <scope>NUCLEOTIDE SEQUENCE [LARGE SCALE GENOMIC DNA]</scope>
    <source>
        <strain evidence="20">cv. Cdm-0</strain>
    </source>
</reference>
<keyword evidence="5 17" id="KW-0808">Transferase</keyword>
<keyword evidence="7 17" id="KW-0235">DNA replication</keyword>
<comment type="function">
    <text evidence="17">DNA polymerase II participates in chromosomal DNA replication.</text>
</comment>
<dbReference type="GO" id="GO:0008270">
    <property type="term" value="F:zinc ion binding"/>
    <property type="evidence" value="ECO:0007669"/>
    <property type="project" value="UniProtKB-KW"/>
</dbReference>
<dbReference type="Pfam" id="PF08490">
    <property type="entry name" value="DUF1744"/>
    <property type="match status" value="1"/>
</dbReference>
<dbReference type="PANTHER" id="PTHR10670:SF0">
    <property type="entry name" value="DNA POLYMERASE EPSILON CATALYTIC SUBUNIT A"/>
    <property type="match status" value="1"/>
</dbReference>
<comment type="catalytic activity">
    <reaction evidence="16 17">
        <text>DNA(n) + a 2'-deoxyribonucleoside 5'-triphosphate = DNA(n+1) + diphosphate</text>
        <dbReference type="Rhea" id="RHEA:22508"/>
        <dbReference type="Rhea" id="RHEA-COMP:17339"/>
        <dbReference type="Rhea" id="RHEA-COMP:17340"/>
        <dbReference type="ChEBI" id="CHEBI:33019"/>
        <dbReference type="ChEBI" id="CHEBI:61560"/>
        <dbReference type="ChEBI" id="CHEBI:173112"/>
        <dbReference type="EC" id="2.7.7.7"/>
    </reaction>
</comment>
<dbReference type="Pfam" id="PF23250">
    <property type="entry name" value="zf_DPOE_2"/>
    <property type="match status" value="1"/>
</dbReference>